<keyword evidence="5 11" id="KW-0862">Zinc</keyword>
<sequence length="580" mass="66591">MDNYFDAAAFLSSNPNLPPVSTLLEYTYPNFSMPYHESQDSFYYNDAQTNAVAPDDRSKKSGYTEANAQYREQEVTSKAVPAIEPMTNEAPTISTNPDDFSGELNFQLFINRDECYKKSFVYSKQLRKVFLSMNKVLPVQFSWQNSSFNLRVRACMIFQASHSRDKPVQRCRAHKAIDLEENNHVESLPMKFTFRTYQRGSLYQEDTNNGFLSIVTPTGLLNPGRDYFQIDYVFYCNTSCVTGINRRATFLVFTLENENGFVYGRQSLLIQICCCPKRDAKKEENKTSSPRDKRKINRVKKVEKPDLYPVPRPHCISRSQQSSSKLPQTMKKLPQRTTNYPQPAFRLPQSIAHLPQYISGLQQSSTSLPQPSINLPQPTENFPQLVIRSSQPMANFPQYIPNLQQTSASLPEPRSDAPHSTLRSSQSTSNFPQYMPSVHQPSTNLPQRIMNWSEPTENSPQYTLNYQEPSTSFQQSMMNLPESTAKWPQPTISLPQLTNDVSNSTSTMSNDKIVEQFNMNLLVYGGENSLAIMTFSYKMMLREAYESNDFARYREVLDNTKQRIEELQREILQRDADSSL</sequence>
<evidence type="ECO:0000259" key="15">
    <source>
        <dbReference type="Pfam" id="PF00870"/>
    </source>
</evidence>
<dbReference type="InterPro" id="IPR002117">
    <property type="entry name" value="p53_tumour_suppressor"/>
</dbReference>
<evidence type="ECO:0000256" key="14">
    <source>
        <dbReference type="SAM" id="MobiDB-lite"/>
    </source>
</evidence>
<evidence type="ECO:0000256" key="1">
    <source>
        <dbReference type="ARBA" id="ARBA00004123"/>
    </source>
</evidence>
<keyword evidence="9" id="KW-0804">Transcription</keyword>
<comment type="similarity">
    <text evidence="2">Belongs to the p53 family.</text>
</comment>
<evidence type="ECO:0000256" key="10">
    <source>
        <dbReference type="ARBA" id="ARBA00023242"/>
    </source>
</evidence>
<dbReference type="RefSeq" id="XP_031778184.1">
    <property type="nucleotide sequence ID" value="XM_031922324.1"/>
</dbReference>
<dbReference type="EnsemblMetazoa" id="XM_031922081">
    <property type="protein sequence ID" value="XP_031777941"/>
    <property type="gene ID" value="LOC116415990"/>
</dbReference>
<keyword evidence="6" id="KW-0805">Transcription regulation</keyword>
<evidence type="ECO:0000256" key="8">
    <source>
        <dbReference type="ARBA" id="ARBA00023159"/>
    </source>
</evidence>
<dbReference type="EnsemblMetazoa" id="XM_031922324">
    <property type="protein sequence ID" value="XP_031778184"/>
    <property type="gene ID" value="LOC116416024"/>
</dbReference>
<evidence type="ECO:0000313" key="17">
    <source>
        <dbReference type="EnsemblMetazoa" id="XP_031777941"/>
    </source>
</evidence>
<evidence type="ECO:0000256" key="12">
    <source>
        <dbReference type="PIRSR" id="PIRSR602117-2"/>
    </source>
</evidence>
<evidence type="ECO:0000256" key="13">
    <source>
        <dbReference type="SAM" id="Coils"/>
    </source>
</evidence>
<feature type="coiled-coil region" evidence="13">
    <location>
        <begin position="550"/>
        <end position="577"/>
    </location>
</feature>
<proteinExistence type="evidence at transcript level"/>
<evidence type="ECO:0000256" key="4">
    <source>
        <dbReference type="ARBA" id="ARBA00022723"/>
    </source>
</evidence>
<keyword evidence="3" id="KW-0053">Apoptosis</keyword>
<dbReference type="PANTHER" id="PTHR11447">
    <property type="entry name" value="CELLULAR TUMOR ANTIGEN P53"/>
    <property type="match status" value="1"/>
</dbReference>
<comment type="subcellular location">
    <subcellularLocation>
        <location evidence="1">Nucleus</location>
    </subcellularLocation>
</comment>
<dbReference type="Pfam" id="PF00870">
    <property type="entry name" value="P53"/>
    <property type="match status" value="1"/>
</dbReference>
<protein>
    <submittedName>
        <fullName evidence="16">WOM</fullName>
    </submittedName>
</protein>
<dbReference type="InParanoid" id="A0A7M7Q077"/>
<dbReference type="SUPFAM" id="SSF49417">
    <property type="entry name" value="p53-like transcription factors"/>
    <property type="match status" value="1"/>
</dbReference>
<name>A0A7M7Q077_NASVI</name>
<feature type="compositionally biased region" description="Polar residues" evidence="14">
    <location>
        <begin position="421"/>
        <end position="431"/>
    </location>
</feature>
<feature type="binding site" evidence="11">
    <location>
        <position position="171"/>
    </location>
    <ligand>
        <name>Zn(2+)</name>
        <dbReference type="ChEBI" id="CHEBI:29105"/>
    </ligand>
</feature>
<feature type="compositionally biased region" description="Basic and acidic residues" evidence="14">
    <location>
        <begin position="281"/>
        <end position="291"/>
    </location>
</feature>
<evidence type="ECO:0000256" key="9">
    <source>
        <dbReference type="ARBA" id="ARBA00023163"/>
    </source>
</evidence>
<evidence type="ECO:0000256" key="3">
    <source>
        <dbReference type="ARBA" id="ARBA00022703"/>
    </source>
</evidence>
<feature type="site" description="Interaction with DNA" evidence="12">
    <location>
        <position position="117"/>
    </location>
</feature>
<dbReference type="GeneID" id="116415990"/>
<dbReference type="KEGG" id="nvi:116415990"/>
<dbReference type="GO" id="GO:0000981">
    <property type="term" value="F:DNA-binding transcription factor activity, RNA polymerase II-specific"/>
    <property type="evidence" value="ECO:0007669"/>
    <property type="project" value="TreeGrafter"/>
</dbReference>
<feature type="binding site" evidence="11">
    <location>
        <position position="174"/>
    </location>
    <ligand>
        <name>Zn(2+)</name>
        <dbReference type="ChEBI" id="CHEBI:29105"/>
    </ligand>
</feature>
<dbReference type="InterPro" id="IPR008967">
    <property type="entry name" value="p53-like_TF_DNA-bd_sf"/>
</dbReference>
<dbReference type="InterPro" id="IPR012346">
    <property type="entry name" value="p53/RUNT-type_TF_DNA-bd_sf"/>
</dbReference>
<dbReference type="KEGG" id="nvi:116416024"/>
<organism evidence="17 18">
    <name type="scientific">Nasonia vitripennis</name>
    <name type="common">Parasitic wasp</name>
    <dbReference type="NCBI Taxonomy" id="7425"/>
    <lineage>
        <taxon>Eukaryota</taxon>
        <taxon>Metazoa</taxon>
        <taxon>Ecdysozoa</taxon>
        <taxon>Arthropoda</taxon>
        <taxon>Hexapoda</taxon>
        <taxon>Insecta</taxon>
        <taxon>Pterygota</taxon>
        <taxon>Neoptera</taxon>
        <taxon>Endopterygota</taxon>
        <taxon>Hymenoptera</taxon>
        <taxon>Apocrita</taxon>
        <taxon>Proctotrupomorpha</taxon>
        <taxon>Chalcidoidea</taxon>
        <taxon>Pteromalidae</taxon>
        <taxon>Pteromalinae</taxon>
        <taxon>Nasonia</taxon>
    </lineage>
</organism>
<evidence type="ECO:0000313" key="18">
    <source>
        <dbReference type="Proteomes" id="UP000002358"/>
    </source>
</evidence>
<dbReference type="AlphaFoldDB" id="A0A7M7Q077"/>
<keyword evidence="4 11" id="KW-0479">Metal-binding</keyword>
<dbReference type="GO" id="GO:0005634">
    <property type="term" value="C:nucleus"/>
    <property type="evidence" value="ECO:0007669"/>
    <property type="project" value="UniProtKB-SubCell"/>
</dbReference>
<dbReference type="SMR" id="A0A7M7Q077"/>
<dbReference type="GO" id="GO:0000978">
    <property type="term" value="F:RNA polymerase II cis-regulatory region sequence-specific DNA binding"/>
    <property type="evidence" value="ECO:0007669"/>
    <property type="project" value="TreeGrafter"/>
</dbReference>
<evidence type="ECO:0000256" key="11">
    <source>
        <dbReference type="PIRSR" id="PIRSR602117-1"/>
    </source>
</evidence>
<evidence type="ECO:0000313" key="16">
    <source>
        <dbReference type="EMBL" id="QNH85213.1"/>
    </source>
</evidence>
<feature type="domain" description="p53 DNA-binding" evidence="15">
    <location>
        <begin position="98"/>
        <end position="286"/>
    </location>
</feature>
<keyword evidence="13" id="KW-0175">Coiled coil</keyword>
<feature type="compositionally biased region" description="Polar residues" evidence="14">
    <location>
        <begin position="317"/>
        <end position="327"/>
    </location>
</feature>
<dbReference type="GO" id="GO:0046872">
    <property type="term" value="F:metal ion binding"/>
    <property type="evidence" value="ECO:0007669"/>
    <property type="project" value="UniProtKB-KW"/>
</dbReference>
<keyword evidence="7" id="KW-0238">DNA-binding</keyword>
<dbReference type="RefSeq" id="XP_031777941.1">
    <property type="nucleotide sequence ID" value="XM_031922081.1"/>
</dbReference>
<dbReference type="InterPro" id="IPR011615">
    <property type="entry name" value="p53_DNA-bd"/>
</dbReference>
<dbReference type="OrthoDB" id="5915660at2759"/>
<feature type="region of interest" description="Disordered" evidence="14">
    <location>
        <begin position="281"/>
        <end position="331"/>
    </location>
</feature>
<evidence type="ECO:0000256" key="2">
    <source>
        <dbReference type="ARBA" id="ARBA00006167"/>
    </source>
</evidence>
<feature type="region of interest" description="Disordered" evidence="14">
    <location>
        <begin position="407"/>
        <end position="431"/>
    </location>
</feature>
<dbReference type="CDD" id="cd08367">
    <property type="entry name" value="P53"/>
    <property type="match status" value="1"/>
</dbReference>
<dbReference type="PANTHER" id="PTHR11447:SF16">
    <property type="entry name" value="P53 PROTEIN LONG FORM VARIANT 1"/>
    <property type="match status" value="1"/>
</dbReference>
<dbReference type="PRINTS" id="PR00386">
    <property type="entry name" value="P53SUPPRESSR"/>
</dbReference>
<dbReference type="EMBL" id="MT063190">
    <property type="protein sequence ID" value="QNH85213.1"/>
    <property type="molecule type" value="mRNA"/>
</dbReference>
<dbReference type="Proteomes" id="UP000002358">
    <property type="component" value="Chromosome 1"/>
</dbReference>
<dbReference type="Gene3D" id="2.60.40.720">
    <property type="match status" value="1"/>
</dbReference>
<evidence type="ECO:0000256" key="5">
    <source>
        <dbReference type="ARBA" id="ARBA00022833"/>
    </source>
</evidence>
<accession>A0A7M7Q077</accession>
<comment type="cofactor">
    <cofactor evidence="11">
        <name>Zn(2+)</name>
        <dbReference type="ChEBI" id="CHEBI:29105"/>
    </cofactor>
    <text evidence="11">Binds 1 zinc ion per subunit.</text>
</comment>
<reference evidence="17" key="2">
    <citation type="submission" date="2021-01" db="UniProtKB">
        <authorList>
            <consortium name="EnsemblMetazoa"/>
        </authorList>
    </citation>
    <scope>IDENTIFICATION</scope>
</reference>
<evidence type="ECO:0000256" key="7">
    <source>
        <dbReference type="ARBA" id="ARBA00023125"/>
    </source>
</evidence>
<feature type="binding site" evidence="11">
    <location>
        <position position="240"/>
    </location>
    <ligand>
        <name>Zn(2+)</name>
        <dbReference type="ChEBI" id="CHEBI:29105"/>
    </ligand>
</feature>
<feature type="binding site" evidence="11">
    <location>
        <position position="236"/>
    </location>
    <ligand>
        <name>Zn(2+)</name>
        <dbReference type="ChEBI" id="CHEBI:29105"/>
    </ligand>
</feature>
<dbReference type="GO" id="GO:0006915">
    <property type="term" value="P:apoptotic process"/>
    <property type="evidence" value="ECO:0007669"/>
    <property type="project" value="UniProtKB-KW"/>
</dbReference>
<keyword evidence="18" id="KW-1185">Reference proteome</keyword>
<keyword evidence="10" id="KW-0539">Nucleus</keyword>
<dbReference type="GeneID" id="116416024"/>
<keyword evidence="8" id="KW-0010">Activator</keyword>
<evidence type="ECO:0000256" key="6">
    <source>
        <dbReference type="ARBA" id="ARBA00023015"/>
    </source>
</evidence>
<reference evidence="16" key="1">
    <citation type="journal article" date="2020" name="Science, e1252229">
        <title>A chimeric gene paternally instructs female sex determination in the haplodiploid wasp Nasonia.</title>
        <authorList>
            <person name="Zou Y."/>
            <person name="Geuverink E."/>
            <person name="Beukeboom L.W."/>
            <person name="Verhulst E.C."/>
            <person name="van de Zande L."/>
        </authorList>
    </citation>
    <scope>NUCLEOTIDE SEQUENCE</scope>
</reference>